<evidence type="ECO:0000313" key="2">
    <source>
        <dbReference type="EMBL" id="GFH51065.1"/>
    </source>
</evidence>
<proteinExistence type="predicted"/>
<feature type="region of interest" description="Disordered" evidence="1">
    <location>
        <begin position="212"/>
        <end position="241"/>
    </location>
</feature>
<name>A0AAD3H5F2_9STRA</name>
<keyword evidence="3" id="KW-1185">Reference proteome</keyword>
<dbReference type="GO" id="GO:0005615">
    <property type="term" value="C:extracellular space"/>
    <property type="evidence" value="ECO:0007669"/>
    <property type="project" value="TreeGrafter"/>
</dbReference>
<accession>A0AAD3H5F2</accession>
<protein>
    <submittedName>
        <fullName evidence="2">Uncharacterized protein</fullName>
    </submittedName>
</protein>
<dbReference type="PANTHER" id="PTHR28434:SF1">
    <property type="entry name" value="PROTEIN C3ORF33"/>
    <property type="match status" value="1"/>
</dbReference>
<reference evidence="2 3" key="1">
    <citation type="journal article" date="2021" name="Sci. Rep.">
        <title>The genome of the diatom Chaetoceros tenuissimus carries an ancient integrated fragment of an extant virus.</title>
        <authorList>
            <person name="Hongo Y."/>
            <person name="Kimura K."/>
            <person name="Takaki Y."/>
            <person name="Yoshida Y."/>
            <person name="Baba S."/>
            <person name="Kobayashi G."/>
            <person name="Nagasaki K."/>
            <person name="Hano T."/>
            <person name="Tomaru Y."/>
        </authorList>
    </citation>
    <scope>NUCLEOTIDE SEQUENCE [LARGE SCALE GENOMIC DNA]</scope>
    <source>
        <strain evidence="2 3">NIES-3715</strain>
    </source>
</reference>
<feature type="compositionally biased region" description="Polar residues" evidence="1">
    <location>
        <begin position="16"/>
        <end position="29"/>
    </location>
</feature>
<dbReference type="EMBL" id="BLLK01000045">
    <property type="protein sequence ID" value="GFH51065.1"/>
    <property type="molecule type" value="Genomic_DNA"/>
</dbReference>
<dbReference type="PANTHER" id="PTHR28434">
    <property type="entry name" value="PROTEIN C3ORF33"/>
    <property type="match status" value="1"/>
</dbReference>
<feature type="compositionally biased region" description="Basic and acidic residues" evidence="1">
    <location>
        <begin position="212"/>
        <end position="223"/>
    </location>
</feature>
<organism evidence="2 3">
    <name type="scientific">Chaetoceros tenuissimus</name>
    <dbReference type="NCBI Taxonomy" id="426638"/>
    <lineage>
        <taxon>Eukaryota</taxon>
        <taxon>Sar</taxon>
        <taxon>Stramenopiles</taxon>
        <taxon>Ochrophyta</taxon>
        <taxon>Bacillariophyta</taxon>
        <taxon>Coscinodiscophyceae</taxon>
        <taxon>Chaetocerotophycidae</taxon>
        <taxon>Chaetocerotales</taxon>
        <taxon>Chaetocerotaceae</taxon>
        <taxon>Chaetoceros</taxon>
    </lineage>
</organism>
<evidence type="ECO:0000313" key="3">
    <source>
        <dbReference type="Proteomes" id="UP001054902"/>
    </source>
</evidence>
<dbReference type="InterPro" id="IPR042421">
    <property type="entry name" value="C3orf33-like"/>
</dbReference>
<feature type="region of interest" description="Disordered" evidence="1">
    <location>
        <begin position="1"/>
        <end position="29"/>
    </location>
</feature>
<comment type="caution">
    <text evidence="2">The sequence shown here is derived from an EMBL/GenBank/DDBJ whole genome shotgun (WGS) entry which is preliminary data.</text>
</comment>
<sequence length="359" mass="40297">MGSSDEDEEAVKTHNDSTTAQNKNENSSQSARMLIGNSINTVSDVINDNIIIARYTCFSTIALLTAYGMFKTPLFHRYKSISEIPSTHFSNRKTIHGRIVHVAENTYSTNHEKGAEQPIVCLIRQLSPVGRLLNKASFNYMVNVNPSSQVVDSKGDLRNAKDLLKVEIAGIKQPPFYYNQGQEGVNDWINTLASKHTRVSCTLLSRRIEKPKVQNDGSLDHESISLSNNKQERGVRESISGEQEQTAIAKITYRPGASIFRTDLASSLLQHGRANTAAGLHVEMPSHKTIDGSTNLGDMEADVKYLENLAQKEFEAVKRKKGMWQNEDIRESRQDLVKEADFEENATIFQKLWRRLKGD</sequence>
<evidence type="ECO:0000256" key="1">
    <source>
        <dbReference type="SAM" id="MobiDB-lite"/>
    </source>
</evidence>
<dbReference type="AlphaFoldDB" id="A0AAD3H5F2"/>
<gene>
    <name evidence="2" type="ORF">CTEN210_07541</name>
</gene>
<dbReference type="Proteomes" id="UP001054902">
    <property type="component" value="Unassembled WGS sequence"/>
</dbReference>